<feature type="region of interest" description="Disordered" evidence="4">
    <location>
        <begin position="320"/>
        <end position="366"/>
    </location>
</feature>
<dbReference type="Pfam" id="PF17034">
    <property type="entry name" value="zinc_ribbon_16"/>
    <property type="match status" value="1"/>
</dbReference>
<dbReference type="Pfam" id="PF21719">
    <property type="entry name" value="MIOS_a-sol"/>
    <property type="match status" value="1"/>
</dbReference>
<gene>
    <name evidence="7" type="ORF">CYLTODRAFT_376717</name>
</gene>
<name>A0A0D7BAD8_9AGAR</name>
<evidence type="ECO:0000256" key="4">
    <source>
        <dbReference type="SAM" id="MobiDB-lite"/>
    </source>
</evidence>
<evidence type="ECO:0000259" key="6">
    <source>
        <dbReference type="Pfam" id="PF21719"/>
    </source>
</evidence>
<dbReference type="EMBL" id="KN880534">
    <property type="protein sequence ID" value="KIY67134.1"/>
    <property type="molecule type" value="Genomic_DNA"/>
</dbReference>
<evidence type="ECO:0000313" key="8">
    <source>
        <dbReference type="Proteomes" id="UP000054007"/>
    </source>
</evidence>
<organism evidence="7 8">
    <name type="scientific">Cylindrobasidium torrendii FP15055 ss-10</name>
    <dbReference type="NCBI Taxonomy" id="1314674"/>
    <lineage>
        <taxon>Eukaryota</taxon>
        <taxon>Fungi</taxon>
        <taxon>Dikarya</taxon>
        <taxon>Basidiomycota</taxon>
        <taxon>Agaricomycotina</taxon>
        <taxon>Agaricomycetes</taxon>
        <taxon>Agaricomycetidae</taxon>
        <taxon>Agaricales</taxon>
        <taxon>Marasmiineae</taxon>
        <taxon>Physalacriaceae</taxon>
        <taxon>Cylindrobasidium</taxon>
    </lineage>
</organism>
<keyword evidence="3" id="KW-0677">Repeat</keyword>
<dbReference type="InterPro" id="IPR015943">
    <property type="entry name" value="WD40/YVTN_repeat-like_dom_sf"/>
</dbReference>
<keyword evidence="2" id="KW-0853">WD repeat</keyword>
<proteinExistence type="inferred from homology"/>
<evidence type="ECO:0000313" key="7">
    <source>
        <dbReference type="EMBL" id="KIY67134.1"/>
    </source>
</evidence>
<dbReference type="CDD" id="cd16691">
    <property type="entry name" value="mRING-H2-C3H3C2_Mio"/>
    <property type="match status" value="1"/>
</dbReference>
<dbReference type="InterPro" id="IPR036322">
    <property type="entry name" value="WD40_repeat_dom_sf"/>
</dbReference>
<dbReference type="Gene3D" id="2.130.10.10">
    <property type="entry name" value="YVTN repeat-like/Quinoprotein amine dehydrogenase"/>
    <property type="match status" value="1"/>
</dbReference>
<dbReference type="PANTHER" id="PTHR16453">
    <property type="entry name" value="WD40 DOMAIN-CONTAINING PROTEIN MIO FAMILY MEMBER"/>
    <property type="match status" value="1"/>
</dbReference>
<evidence type="ECO:0000256" key="1">
    <source>
        <dbReference type="ARBA" id="ARBA00009713"/>
    </source>
</evidence>
<feature type="compositionally biased region" description="Polar residues" evidence="4">
    <location>
        <begin position="497"/>
        <end position="513"/>
    </location>
</feature>
<dbReference type="GO" id="GO:1904263">
    <property type="term" value="P:positive regulation of TORC1 signaling"/>
    <property type="evidence" value="ECO:0007669"/>
    <property type="project" value="TreeGrafter"/>
</dbReference>
<feature type="region of interest" description="Disordered" evidence="4">
    <location>
        <begin position="454"/>
        <end position="535"/>
    </location>
</feature>
<dbReference type="SUPFAM" id="SSF50978">
    <property type="entry name" value="WD40 repeat-like"/>
    <property type="match status" value="1"/>
</dbReference>
<dbReference type="Pfam" id="PF21720">
    <property type="entry name" value="MIOS_WD40"/>
    <property type="match status" value="1"/>
</dbReference>
<dbReference type="PANTHER" id="PTHR16453:SF9">
    <property type="entry name" value="GATOR COMPLEX PROTEIN MIOS"/>
    <property type="match status" value="1"/>
</dbReference>
<dbReference type="InterPro" id="IPR037593">
    <property type="entry name" value="MIOS/Sea4"/>
</dbReference>
<dbReference type="InterPro" id="IPR031488">
    <property type="entry name" value="Zn_ribbon_mio"/>
</dbReference>
<dbReference type="AlphaFoldDB" id="A0A0D7BAD8"/>
<feature type="compositionally biased region" description="Pro residues" evidence="4">
    <location>
        <begin position="456"/>
        <end position="467"/>
    </location>
</feature>
<evidence type="ECO:0000256" key="2">
    <source>
        <dbReference type="ARBA" id="ARBA00022574"/>
    </source>
</evidence>
<keyword evidence="8" id="KW-1185">Reference proteome</keyword>
<dbReference type="OrthoDB" id="341486at2759"/>
<dbReference type="GO" id="GO:0005737">
    <property type="term" value="C:cytoplasm"/>
    <property type="evidence" value="ECO:0007669"/>
    <property type="project" value="TreeGrafter"/>
</dbReference>
<comment type="similarity">
    <text evidence="1">Belongs to the WD repeat mio family.</text>
</comment>
<feature type="domain" description="MIOS-like alpha-solenoid" evidence="6">
    <location>
        <begin position="728"/>
        <end position="866"/>
    </location>
</feature>
<dbReference type="InterPro" id="IPR049092">
    <property type="entry name" value="MIOS_a-sol"/>
</dbReference>
<dbReference type="Proteomes" id="UP000054007">
    <property type="component" value="Unassembled WGS sequence"/>
</dbReference>
<evidence type="ECO:0000256" key="3">
    <source>
        <dbReference type="ARBA" id="ARBA00022737"/>
    </source>
</evidence>
<protein>
    <submittedName>
        <fullName evidence="7">Uncharacterized protein</fullName>
    </submittedName>
</protein>
<reference evidence="7 8" key="1">
    <citation type="journal article" date="2015" name="Fungal Genet. Biol.">
        <title>Evolution of novel wood decay mechanisms in Agaricales revealed by the genome sequences of Fistulina hepatica and Cylindrobasidium torrendii.</title>
        <authorList>
            <person name="Floudas D."/>
            <person name="Held B.W."/>
            <person name="Riley R."/>
            <person name="Nagy L.G."/>
            <person name="Koehler G."/>
            <person name="Ransdell A.S."/>
            <person name="Younus H."/>
            <person name="Chow J."/>
            <person name="Chiniquy J."/>
            <person name="Lipzen A."/>
            <person name="Tritt A."/>
            <person name="Sun H."/>
            <person name="Haridas S."/>
            <person name="LaButti K."/>
            <person name="Ohm R.A."/>
            <person name="Kues U."/>
            <person name="Blanchette R.A."/>
            <person name="Grigoriev I.V."/>
            <person name="Minto R.E."/>
            <person name="Hibbett D.S."/>
        </authorList>
    </citation>
    <scope>NUCLEOTIDE SEQUENCE [LARGE SCALE GENOMIC DNA]</scope>
    <source>
        <strain evidence="7 8">FP15055 ss-10</strain>
    </source>
</reference>
<dbReference type="STRING" id="1314674.A0A0D7BAD8"/>
<feature type="compositionally biased region" description="Polar residues" evidence="4">
    <location>
        <begin position="522"/>
        <end position="535"/>
    </location>
</feature>
<feature type="domain" description="GATOR2 complex protein MIO zinc-ribbon like" evidence="5">
    <location>
        <begin position="988"/>
        <end position="1098"/>
    </location>
</feature>
<accession>A0A0D7BAD8</accession>
<evidence type="ECO:0000259" key="5">
    <source>
        <dbReference type="Pfam" id="PF17034"/>
    </source>
</evidence>
<sequence>MVVSDKRLLWDPRHGKRFVVGGGTQLTMYEWAPDQPEIRLVTAKHDLEFMKCFAWSPDPIVQDLIAVGSSTGHLDLFRLESSKQTRHSSSLSTGPLTSLPVRNQRAVNALSFCTADPNYLAVGLDKVRGDCSLVVWDIASTVPSLIVPTDKQDASTTIARPQPLLPRPELAARVDNRILQQHAPTDVVSALTFLPQTTSLILASMSSRYLRLFDLRNPNQQAANINLRVTGMSPDPFDPRRVACYGDGSVTVWDTRTLAQPILSFSEKDAAADGANLSSLPYSAVEFSSTRRGTLATLQRGSKFVRMWDVMEASPQIVTMEAAPDADRGRDSSQPSQRLGKRSWAANLPWPGSASSSLTDSTKDHPVSHIQTGAILTDTRRSKTFHQPLSSFALVPSENNVLTTNLMVVNSNGDLEYSALYDTPKQASWSARGDLALGAGFSYRIVSALPDEEVPPEPWDIPAPLPHAPRSAGNSQSRGRDKPASREPATTTTTTTSRSASYNPSSRRQSFRGSSLAADTPQGRSFSPSSLRMQDTQMNKAEFFNRSISRSRKENVRLKPALSPDTRAPVKPKKQLKGIAATIEEDVSMMMRRRALSGYGLTSPSNNSWIILNTNDSADYLTLILADLWKWIAYTRNIICHPSPIVNGFDFSFDGLYNTWEGHTPRIDIATATPMNRSSLLPPDDDILRGQRTISPMGRSHGDLNAALKELLARGGLDATHWTPSVHTAKPLQRQVALLMIGWSMKEHELAKDIERWVENGKLSRAACWAVFTRRISKAVDILLHSEDENHQMMSGMLAALAGHISGRSGGLSSVDLREHCERMIVKLQDPYLRVILTHLALGDWMEVLEEELLPFRERLAIAFQFLDDKSLSSYLSRVKDRQNGGAIDAIMVTGLRSKAGVGVVQAYVDTTGDIQTAAVLASFVSPARHTDKRAERWIDSYRDLLDGFRLFHHRVEFDVSRGKVVQEAVDDGYILPKEWAPKHILLRCNYCNRTMSGEGTTDGGRPYKPTVCPHCARPLPRCSVCLMSLSIIPDIAREMQLRKNPTAEADTLEDAIVMCQTCRHGGHASHIMDWFFVGNGAQSHTTCAVASCDCPCADQM</sequence>